<evidence type="ECO:0000256" key="6">
    <source>
        <dbReference type="ARBA" id="ARBA00022884"/>
    </source>
</evidence>
<dbReference type="HAMAP" id="MF_00607">
    <property type="entry name" value="16SrRNA_methyltr_A"/>
    <property type="match status" value="1"/>
</dbReference>
<keyword evidence="6 7" id="KW-0694">RNA-binding</keyword>
<evidence type="ECO:0000256" key="7">
    <source>
        <dbReference type="HAMAP-Rule" id="MF_00607"/>
    </source>
</evidence>
<evidence type="ECO:0000256" key="8">
    <source>
        <dbReference type="PROSITE-ProRule" id="PRU01026"/>
    </source>
</evidence>
<keyword evidence="5 7" id="KW-0949">S-adenosyl-L-methionine</keyword>
<dbReference type="PROSITE" id="PS51689">
    <property type="entry name" value="SAM_RNA_A_N6_MT"/>
    <property type="match status" value="1"/>
</dbReference>
<dbReference type="GeneID" id="9347279"/>
<keyword evidence="2 7" id="KW-0698">rRNA processing</keyword>
<dbReference type="GO" id="GO:0005737">
    <property type="term" value="C:cytoplasm"/>
    <property type="evidence" value="ECO:0007669"/>
    <property type="project" value="UniProtKB-SubCell"/>
</dbReference>
<keyword evidence="11" id="KW-1185">Reference proteome</keyword>
<feature type="binding site" evidence="7 8">
    <location>
        <position position="67"/>
    </location>
    <ligand>
        <name>S-adenosyl-L-methionine</name>
        <dbReference type="ChEBI" id="CHEBI:59789"/>
    </ligand>
</feature>
<evidence type="ECO:0000256" key="3">
    <source>
        <dbReference type="ARBA" id="ARBA00022603"/>
    </source>
</evidence>
<keyword evidence="1 7" id="KW-0963">Cytoplasm</keyword>
<protein>
    <recommendedName>
        <fullName evidence="7">Probable ribosomal RNA small subunit methyltransferase A</fullName>
        <ecNumber evidence="7">2.1.1.-</ecNumber>
    </recommendedName>
    <alternativeName>
        <fullName evidence="7">16S rRNA dimethyladenosine transferase</fullName>
    </alternativeName>
    <alternativeName>
        <fullName evidence="7">16S rRNA dimethylase</fullName>
    </alternativeName>
    <alternativeName>
        <fullName evidence="7">S-adenosylmethionine-6-N',N'-adenosyl(rRNA) dimethyltransferase</fullName>
    </alternativeName>
</protein>
<dbReference type="GO" id="GO:0000179">
    <property type="term" value="F:rRNA (adenine-N6,N6-)-dimethyltransferase activity"/>
    <property type="evidence" value="ECO:0007669"/>
    <property type="project" value="UniProtKB-UniRule"/>
</dbReference>
<dbReference type="PANTHER" id="PTHR11727">
    <property type="entry name" value="DIMETHYLADENOSINE TRANSFERASE"/>
    <property type="match status" value="1"/>
</dbReference>
<name>D7EAW0_METEZ</name>
<dbReference type="AlphaFoldDB" id="D7EAW0"/>
<dbReference type="SMART" id="SM00650">
    <property type="entry name" value="rADc"/>
    <property type="match status" value="1"/>
</dbReference>
<evidence type="ECO:0000313" key="10">
    <source>
        <dbReference type="EMBL" id="ADI74477.1"/>
    </source>
</evidence>
<evidence type="ECO:0000256" key="2">
    <source>
        <dbReference type="ARBA" id="ARBA00022552"/>
    </source>
</evidence>
<dbReference type="InterPro" id="IPR023165">
    <property type="entry name" value="rRNA_Ade_diMease-like_C"/>
</dbReference>
<dbReference type="InterPro" id="IPR011530">
    <property type="entry name" value="rRNA_adenine_dimethylase"/>
</dbReference>
<feature type="binding site" evidence="7 8">
    <location>
        <position position="92"/>
    </location>
    <ligand>
        <name>S-adenosyl-L-methionine</name>
        <dbReference type="ChEBI" id="CHEBI:59789"/>
    </ligand>
</feature>
<dbReference type="InterPro" id="IPR020598">
    <property type="entry name" value="rRNA_Ade_methylase_Trfase_N"/>
</dbReference>
<comment type="subcellular location">
    <subcellularLocation>
        <location evidence="7">Cytoplasm</location>
    </subcellularLocation>
</comment>
<dbReference type="HOGENOM" id="CLU_041220_0_2_2"/>
<comment type="similarity">
    <text evidence="7">Belongs to the class I-like SAM-binding methyltransferase superfamily. rRNA adenine N(6)-methyltransferase family. RsmA subfamily.</text>
</comment>
<dbReference type="RefSeq" id="WP_013195042.1">
    <property type="nucleotide sequence ID" value="NC_014253.1"/>
</dbReference>
<evidence type="ECO:0000256" key="1">
    <source>
        <dbReference type="ARBA" id="ARBA00022490"/>
    </source>
</evidence>
<keyword evidence="3 7" id="KW-0489">Methyltransferase</keyword>
<dbReference type="InterPro" id="IPR029063">
    <property type="entry name" value="SAM-dependent_MTases_sf"/>
</dbReference>
<evidence type="ECO:0000256" key="5">
    <source>
        <dbReference type="ARBA" id="ARBA00022691"/>
    </source>
</evidence>
<feature type="domain" description="Ribosomal RNA adenine methylase transferase N-terminal" evidence="9">
    <location>
        <begin position="26"/>
        <end position="190"/>
    </location>
</feature>
<dbReference type="PROSITE" id="PS01131">
    <property type="entry name" value="RRNA_A_DIMETH"/>
    <property type="match status" value="1"/>
</dbReference>
<feature type="binding site" evidence="7 8">
    <location>
        <position position="19"/>
    </location>
    <ligand>
        <name>S-adenosyl-L-methionine</name>
        <dbReference type="ChEBI" id="CHEBI:59789"/>
    </ligand>
</feature>
<sequence length="269" mass="30472">MIDSLLDEYGVIGGDHDQHFLVDDNFLNQIVDSAELTENDTVLEIGAGIGNLTEKIAETVHKLYAVELDPNLCDILIERFADYDNVEIIEGDILDIELPEFNKVVANLPYSISSHITFKLLKHEFELGILMYQYEFARRMVSPKNSKDYSRLTVTTNFFADASIIMKVPRSAFKPAPEVKSAVVKLIPRPASFDVVDEDFFLTFVTAVFGQRRKKLRNAILNTNSKLGIANVKEVVNKLPDEYMNKRAENLEPSELAYIANQLFNFKTA</sequence>
<dbReference type="STRING" id="644295.Metev_1637"/>
<gene>
    <name evidence="7" type="primary">rsmA</name>
    <name evidence="7" type="synonym">ksgA</name>
    <name evidence="10" type="ordered locus">Metev_1637</name>
</gene>
<dbReference type="OrthoDB" id="9883at2157"/>
<organism evidence="10 11">
    <name type="scientific">Methanohalobium evestigatum (strain ATCC BAA-1072 / DSM 3721 / NBRC 107634 / OCM 161 / Z-7303)</name>
    <dbReference type="NCBI Taxonomy" id="644295"/>
    <lineage>
        <taxon>Archaea</taxon>
        <taxon>Methanobacteriati</taxon>
        <taxon>Methanobacteriota</taxon>
        <taxon>Stenosarchaea group</taxon>
        <taxon>Methanomicrobia</taxon>
        <taxon>Methanosarcinales</taxon>
        <taxon>Methanosarcinaceae</taxon>
        <taxon>Methanohalobium</taxon>
    </lineage>
</organism>
<dbReference type="EC" id="2.1.1.-" evidence="7"/>
<accession>D7EAW0</accession>
<comment type="function">
    <text evidence="7">Specifically dimethylates two adjacent adenosines in the loop of a conserved hairpin near the 3'-end of 16S rRNA in the 30S particle. May play a critical role in biogenesis of 30S subunits.</text>
</comment>
<dbReference type="Pfam" id="PF00398">
    <property type="entry name" value="RrnaAD"/>
    <property type="match status" value="1"/>
</dbReference>
<evidence type="ECO:0000256" key="4">
    <source>
        <dbReference type="ARBA" id="ARBA00022679"/>
    </source>
</evidence>
<keyword evidence="4 7" id="KW-0808">Transferase</keyword>
<dbReference type="InterPro" id="IPR001737">
    <property type="entry name" value="KsgA/Erm"/>
</dbReference>
<dbReference type="FunFam" id="3.40.50.150:FF:000023">
    <property type="entry name" value="Ribosomal RNA small subunit methyltransferase A"/>
    <property type="match status" value="1"/>
</dbReference>
<dbReference type="KEGG" id="mev:Metev_1637"/>
<evidence type="ECO:0000313" key="11">
    <source>
        <dbReference type="Proteomes" id="UP000000391"/>
    </source>
</evidence>
<dbReference type="SUPFAM" id="SSF53335">
    <property type="entry name" value="S-adenosyl-L-methionine-dependent methyltransferases"/>
    <property type="match status" value="1"/>
</dbReference>
<dbReference type="Gene3D" id="1.10.8.100">
    <property type="entry name" value="Ribosomal RNA adenine dimethylase-like, domain 2"/>
    <property type="match status" value="1"/>
</dbReference>
<feature type="binding site" evidence="7 8">
    <location>
        <position position="46"/>
    </location>
    <ligand>
        <name>S-adenosyl-L-methionine</name>
        <dbReference type="ChEBI" id="CHEBI:59789"/>
    </ligand>
</feature>
<feature type="binding site" evidence="7 8">
    <location>
        <position position="21"/>
    </location>
    <ligand>
        <name>S-adenosyl-L-methionine</name>
        <dbReference type="ChEBI" id="CHEBI:59789"/>
    </ligand>
</feature>
<evidence type="ECO:0000259" key="9">
    <source>
        <dbReference type="SMART" id="SM00650"/>
    </source>
</evidence>
<dbReference type="InterPro" id="IPR020596">
    <property type="entry name" value="rRNA_Ade_Mease_Trfase_CS"/>
</dbReference>
<proteinExistence type="inferred from homology"/>
<dbReference type="Proteomes" id="UP000000391">
    <property type="component" value="Chromosome"/>
</dbReference>
<dbReference type="EMBL" id="CP002069">
    <property type="protein sequence ID" value="ADI74477.1"/>
    <property type="molecule type" value="Genomic_DNA"/>
</dbReference>
<dbReference type="CDD" id="cd02440">
    <property type="entry name" value="AdoMet_MTases"/>
    <property type="match status" value="1"/>
</dbReference>
<reference evidence="10 11" key="1">
    <citation type="submission" date="2010-06" db="EMBL/GenBank/DDBJ databases">
        <title>Complete sequence chromosome of Methanohalobium evestigatum Z-7303.</title>
        <authorList>
            <consortium name="US DOE Joint Genome Institute"/>
            <person name="Lucas S."/>
            <person name="Copeland A."/>
            <person name="Lapidus A."/>
            <person name="Cheng J.-F."/>
            <person name="Bruce D."/>
            <person name="Goodwin L."/>
            <person name="Pitluck S."/>
            <person name="Saunders E."/>
            <person name="Detter J.C."/>
            <person name="Han C."/>
            <person name="Tapia R."/>
            <person name="Land M."/>
            <person name="Hauser L."/>
            <person name="Kyrpides N."/>
            <person name="Mikhailova N."/>
            <person name="Sieprawska-Lupa M."/>
            <person name="Whitman W.B."/>
            <person name="Anderson I."/>
            <person name="Woyke T."/>
        </authorList>
    </citation>
    <scope>NUCLEOTIDE SEQUENCE [LARGE SCALE GENOMIC DNA]</scope>
    <source>
        <strain evidence="11">ATCC BAA-1072 / DSM 3721 / NBRC 107634 / OCM 161 / Z-7303</strain>
    </source>
</reference>
<feature type="binding site" evidence="7 8">
    <location>
        <position position="107"/>
    </location>
    <ligand>
        <name>S-adenosyl-L-methionine</name>
        <dbReference type="ChEBI" id="CHEBI:59789"/>
    </ligand>
</feature>
<dbReference type="GO" id="GO:0003723">
    <property type="term" value="F:RNA binding"/>
    <property type="evidence" value="ECO:0007669"/>
    <property type="project" value="UniProtKB-UniRule"/>
</dbReference>
<dbReference type="PANTHER" id="PTHR11727:SF7">
    <property type="entry name" value="DIMETHYLADENOSINE TRANSFERASE-RELATED"/>
    <property type="match status" value="1"/>
</dbReference>
<dbReference type="NCBIfam" id="TIGR00755">
    <property type="entry name" value="ksgA"/>
    <property type="match status" value="1"/>
</dbReference>
<dbReference type="Gene3D" id="3.40.50.150">
    <property type="entry name" value="Vaccinia Virus protein VP39"/>
    <property type="match status" value="1"/>
</dbReference>